<evidence type="ECO:0000256" key="6">
    <source>
        <dbReference type="ARBA" id="ARBA00022763"/>
    </source>
</evidence>
<dbReference type="InterPro" id="IPR029119">
    <property type="entry name" value="MutY_C"/>
</dbReference>
<keyword evidence="8 18" id="KW-0460">Magnesium</keyword>
<evidence type="ECO:0000256" key="10">
    <source>
        <dbReference type="ARBA" id="ARBA00035861"/>
    </source>
</evidence>
<dbReference type="InterPro" id="IPR000086">
    <property type="entry name" value="NUDIX_hydrolase_dom"/>
</dbReference>
<protein>
    <recommendedName>
        <fullName evidence="13">8-oxo-dGTP diphosphatase</fullName>
        <ecNumber evidence="12">3.6.1.55</ecNumber>
    </recommendedName>
    <alternativeName>
        <fullName evidence="16">7,8-dihydro-8-oxoguanine-triphosphatase</fullName>
    </alternativeName>
    <alternativeName>
        <fullName evidence="15">Mutator protein MutT</fullName>
    </alternativeName>
    <alternativeName>
        <fullName evidence="14">dGTP pyrophosphohydrolase</fullName>
    </alternativeName>
</protein>
<dbReference type="GO" id="GO:0006260">
    <property type="term" value="P:DNA replication"/>
    <property type="evidence" value="ECO:0007669"/>
    <property type="project" value="UniProtKB-KW"/>
</dbReference>
<dbReference type="GO" id="GO:0044715">
    <property type="term" value="F:8-oxo-dGDP phosphatase activity"/>
    <property type="evidence" value="ECO:0007669"/>
    <property type="project" value="TreeGrafter"/>
</dbReference>
<dbReference type="Pfam" id="PF14815">
    <property type="entry name" value="NUDIX_4"/>
    <property type="match status" value="1"/>
</dbReference>
<evidence type="ECO:0000256" key="14">
    <source>
        <dbReference type="ARBA" id="ARBA00041592"/>
    </source>
</evidence>
<evidence type="ECO:0000256" key="3">
    <source>
        <dbReference type="ARBA" id="ARBA00022457"/>
    </source>
</evidence>
<evidence type="ECO:0000256" key="17">
    <source>
        <dbReference type="PIRSR" id="PIRSR603561-1"/>
    </source>
</evidence>
<gene>
    <name evidence="20" type="ORF">DM484_08570</name>
</gene>
<evidence type="ECO:0000313" key="21">
    <source>
        <dbReference type="Proteomes" id="UP000249396"/>
    </source>
</evidence>
<keyword evidence="3" id="KW-0515">Mutator protein</keyword>
<accession>A0A2W4RB98</accession>
<feature type="binding site" evidence="17">
    <location>
        <position position="125"/>
    </location>
    <ligand>
        <name>8-oxo-dGTP</name>
        <dbReference type="ChEBI" id="CHEBI:77896"/>
    </ligand>
</feature>
<feature type="binding site" evidence="17">
    <location>
        <begin position="40"/>
        <end position="43"/>
    </location>
    <ligand>
        <name>8-oxo-dGTP</name>
        <dbReference type="ChEBI" id="CHEBI:77896"/>
    </ligand>
</feature>
<dbReference type="PANTHER" id="PTHR47707:SF1">
    <property type="entry name" value="NUDIX HYDROLASE FAMILY PROTEIN"/>
    <property type="match status" value="1"/>
</dbReference>
<keyword evidence="9" id="KW-0234">DNA repair</keyword>
<comment type="catalytic activity">
    <reaction evidence="11">
        <text>8-oxo-GTP + H2O = 8-oxo-GMP + diphosphate + H(+)</text>
        <dbReference type="Rhea" id="RHEA:67616"/>
        <dbReference type="ChEBI" id="CHEBI:15377"/>
        <dbReference type="ChEBI" id="CHEBI:15378"/>
        <dbReference type="ChEBI" id="CHEBI:33019"/>
        <dbReference type="ChEBI" id="CHEBI:143553"/>
        <dbReference type="ChEBI" id="CHEBI:145694"/>
    </reaction>
</comment>
<dbReference type="SUPFAM" id="SSF55811">
    <property type="entry name" value="Nudix"/>
    <property type="match status" value="1"/>
</dbReference>
<feature type="binding site" evidence="17">
    <location>
        <position position="29"/>
    </location>
    <ligand>
        <name>8-oxo-dGTP</name>
        <dbReference type="ChEBI" id="CHEBI:77896"/>
    </ligand>
</feature>
<dbReference type="EC" id="3.6.1.55" evidence="12"/>
<dbReference type="Proteomes" id="UP000249396">
    <property type="component" value="Unassembled WGS sequence"/>
</dbReference>
<dbReference type="InterPro" id="IPR013785">
    <property type="entry name" value="Aldolase_TIM"/>
</dbReference>
<dbReference type="GO" id="GO:0006281">
    <property type="term" value="P:DNA repair"/>
    <property type="evidence" value="ECO:0007669"/>
    <property type="project" value="UniProtKB-KW"/>
</dbReference>
<evidence type="ECO:0000256" key="16">
    <source>
        <dbReference type="ARBA" id="ARBA00042798"/>
    </source>
</evidence>
<dbReference type="CDD" id="cd00564">
    <property type="entry name" value="TMP_TenI"/>
    <property type="match status" value="1"/>
</dbReference>
<evidence type="ECO:0000259" key="19">
    <source>
        <dbReference type="PROSITE" id="PS51462"/>
    </source>
</evidence>
<dbReference type="AlphaFoldDB" id="A0A2W4RB98"/>
<name>A0A2W4RB98_9GAMM</name>
<keyword evidence="5 18" id="KW-0479">Metal-binding</keyword>
<evidence type="ECO:0000256" key="15">
    <source>
        <dbReference type="ARBA" id="ARBA00041979"/>
    </source>
</evidence>
<feature type="binding site" evidence="17">
    <location>
        <position position="34"/>
    </location>
    <ligand>
        <name>8-oxo-dGTP</name>
        <dbReference type="ChEBI" id="CHEBI:77896"/>
    </ligand>
</feature>
<dbReference type="InterPro" id="IPR020476">
    <property type="entry name" value="Nudix_hydrolase"/>
</dbReference>
<evidence type="ECO:0000256" key="13">
    <source>
        <dbReference type="ARBA" id="ARBA00040794"/>
    </source>
</evidence>
<dbReference type="NCBIfam" id="TIGR00586">
    <property type="entry name" value="mutt"/>
    <property type="match status" value="1"/>
</dbReference>
<feature type="binding site" evidence="18">
    <location>
        <position position="43"/>
    </location>
    <ligand>
        <name>Mg(2+)</name>
        <dbReference type="ChEBI" id="CHEBI:18420"/>
    </ligand>
</feature>
<comment type="similarity">
    <text evidence="2">Belongs to the Nudix hydrolase family.</text>
</comment>
<evidence type="ECO:0000256" key="7">
    <source>
        <dbReference type="ARBA" id="ARBA00022801"/>
    </source>
</evidence>
<keyword evidence="4" id="KW-0235">DNA replication</keyword>
<evidence type="ECO:0000256" key="4">
    <source>
        <dbReference type="ARBA" id="ARBA00022705"/>
    </source>
</evidence>
<comment type="catalytic activity">
    <reaction evidence="10">
        <text>8-oxo-dGTP + H2O = 8-oxo-dGMP + diphosphate + H(+)</text>
        <dbReference type="Rhea" id="RHEA:31575"/>
        <dbReference type="ChEBI" id="CHEBI:15377"/>
        <dbReference type="ChEBI" id="CHEBI:15378"/>
        <dbReference type="ChEBI" id="CHEBI:33019"/>
        <dbReference type="ChEBI" id="CHEBI:63224"/>
        <dbReference type="ChEBI" id="CHEBI:77896"/>
        <dbReference type="EC" id="3.6.1.55"/>
    </reaction>
</comment>
<evidence type="ECO:0000256" key="1">
    <source>
        <dbReference type="ARBA" id="ARBA00001946"/>
    </source>
</evidence>
<dbReference type="InterPro" id="IPR047127">
    <property type="entry name" value="MutT-like"/>
</dbReference>
<comment type="caution">
    <text evidence="20">The sequence shown here is derived from an EMBL/GenBank/DDBJ whole genome shotgun (WGS) entry which is preliminary data.</text>
</comment>
<organism evidence="20 21">
    <name type="scientific">Candidatus Methylumidiphilus alinenensis</name>
    <dbReference type="NCBI Taxonomy" id="2202197"/>
    <lineage>
        <taxon>Bacteria</taxon>
        <taxon>Pseudomonadati</taxon>
        <taxon>Pseudomonadota</taxon>
        <taxon>Gammaproteobacteria</taxon>
        <taxon>Methylococcales</taxon>
        <taxon>Candidatus Methylumidiphilus</taxon>
    </lineage>
</organism>
<dbReference type="GO" id="GO:0009228">
    <property type="term" value="P:thiamine biosynthetic process"/>
    <property type="evidence" value="ECO:0007669"/>
    <property type="project" value="UniProtKB-KW"/>
</dbReference>
<sequence length="319" mass="35310">MKQLQQPRLLHVAVGVVRNRQGEILISLRHDHLHQGGLWEFPGGKVEPMESAEDALRRELREELSITVEQATPLIKIRHDYGDRQVLLDVWQVNAFGGNPQGLENQPILWVSPDKLHQFDFPAANRPIAAAARLPRFYPIVNGGLDDEEALFAKLERLCGKGYTLAQWRVSASDEAAYLKLTCRAVDYCRHQGLALLLNADPGLVKQTGAAGVHLNSQRLMALVHRPLPEAAWVAASCHNPNEIRQAELIGVDFVLLSPVLPTISHPDAQPLGWEQFGEWVDQANLPVFALGGMTRDHLEQARQQGAQGVAGIRGFGCD</sequence>
<feature type="binding site" evidence="18">
    <location>
        <position position="63"/>
    </location>
    <ligand>
        <name>Mg(2+)</name>
        <dbReference type="ChEBI" id="CHEBI:18420"/>
    </ligand>
</feature>
<reference evidence="20 21" key="1">
    <citation type="journal article" date="2018" name="Aquat. Microb. Ecol.">
        <title>Gammaproteobacterial methanotrophs dominate.</title>
        <authorList>
            <person name="Rissanen A.J."/>
            <person name="Saarenheimo J."/>
            <person name="Tiirola M."/>
            <person name="Peura S."/>
            <person name="Aalto S.L."/>
            <person name="Karvinen A."/>
            <person name="Nykanen H."/>
        </authorList>
    </citation>
    <scope>NUCLEOTIDE SEQUENCE [LARGE SCALE GENOMIC DNA]</scope>
    <source>
        <strain evidence="20">AMbin10</strain>
    </source>
</reference>
<evidence type="ECO:0000313" key="20">
    <source>
        <dbReference type="EMBL" id="PZN81341.1"/>
    </source>
</evidence>
<evidence type="ECO:0000256" key="18">
    <source>
        <dbReference type="PIRSR" id="PIRSR603561-2"/>
    </source>
</evidence>
<dbReference type="CDD" id="cd03425">
    <property type="entry name" value="NUDIX_MutT_NudA_like"/>
    <property type="match status" value="1"/>
</dbReference>
<feature type="domain" description="Nudix hydrolase" evidence="19">
    <location>
        <begin position="7"/>
        <end position="134"/>
    </location>
</feature>
<dbReference type="FunFam" id="3.90.79.10:FF:000014">
    <property type="entry name" value="8-oxo-dGTP diphosphatase MutT"/>
    <property type="match status" value="1"/>
</dbReference>
<dbReference type="InterPro" id="IPR015797">
    <property type="entry name" value="NUDIX_hydrolase-like_dom_sf"/>
</dbReference>
<keyword evidence="7" id="KW-0378">Hydrolase</keyword>
<evidence type="ECO:0000256" key="11">
    <source>
        <dbReference type="ARBA" id="ARBA00036904"/>
    </source>
</evidence>
<proteinExistence type="inferred from homology"/>
<dbReference type="GO" id="GO:0008413">
    <property type="term" value="F:8-oxo-7,8-dihydroguanosine triphosphate pyrophosphatase activity"/>
    <property type="evidence" value="ECO:0007669"/>
    <property type="project" value="InterPro"/>
</dbReference>
<dbReference type="InterPro" id="IPR036206">
    <property type="entry name" value="ThiamineP_synth_sf"/>
</dbReference>
<dbReference type="GO" id="GO:0035539">
    <property type="term" value="F:8-oxo-7,8-dihydrodeoxyguanosine triphosphate pyrophosphatase activity"/>
    <property type="evidence" value="ECO:0007669"/>
    <property type="project" value="UniProtKB-EC"/>
</dbReference>
<evidence type="ECO:0000256" key="9">
    <source>
        <dbReference type="ARBA" id="ARBA00023204"/>
    </source>
</evidence>
<dbReference type="PANTHER" id="PTHR47707">
    <property type="entry name" value="8-OXO-DGTP DIPHOSPHATASE"/>
    <property type="match status" value="1"/>
</dbReference>
<dbReference type="PRINTS" id="PR00502">
    <property type="entry name" value="NUDIXFAMILY"/>
</dbReference>
<comment type="cofactor">
    <cofactor evidence="1 18">
        <name>Mg(2+)</name>
        <dbReference type="ChEBI" id="CHEBI:18420"/>
    </cofactor>
</comment>
<dbReference type="NCBIfam" id="NF006530">
    <property type="entry name" value="PRK08999.1"/>
    <property type="match status" value="1"/>
</dbReference>
<dbReference type="SUPFAM" id="SSF51391">
    <property type="entry name" value="Thiamin phosphate synthase"/>
    <property type="match status" value="1"/>
</dbReference>
<evidence type="ECO:0000256" key="8">
    <source>
        <dbReference type="ARBA" id="ARBA00022842"/>
    </source>
</evidence>
<dbReference type="Pfam" id="PF02581">
    <property type="entry name" value="TMP-TENI"/>
    <property type="match status" value="1"/>
</dbReference>
<dbReference type="Gene3D" id="3.20.20.70">
    <property type="entry name" value="Aldolase class I"/>
    <property type="match status" value="1"/>
</dbReference>
<keyword evidence="6" id="KW-0227">DNA damage</keyword>
<evidence type="ECO:0000256" key="12">
    <source>
        <dbReference type="ARBA" id="ARBA00038905"/>
    </source>
</evidence>
<dbReference type="PROSITE" id="PS51462">
    <property type="entry name" value="NUDIX"/>
    <property type="match status" value="1"/>
</dbReference>
<evidence type="ECO:0000256" key="2">
    <source>
        <dbReference type="ARBA" id="ARBA00005582"/>
    </source>
</evidence>
<dbReference type="GO" id="GO:0044716">
    <property type="term" value="F:8-oxo-GDP phosphatase activity"/>
    <property type="evidence" value="ECO:0007669"/>
    <property type="project" value="TreeGrafter"/>
</dbReference>
<dbReference type="InterPro" id="IPR003561">
    <property type="entry name" value="Mutator_MutT"/>
</dbReference>
<dbReference type="GO" id="GO:0046872">
    <property type="term" value="F:metal ion binding"/>
    <property type="evidence" value="ECO:0007669"/>
    <property type="project" value="UniProtKB-KW"/>
</dbReference>
<dbReference type="InterPro" id="IPR022998">
    <property type="entry name" value="ThiamineP_synth_TenI"/>
</dbReference>
<dbReference type="Gene3D" id="3.90.79.10">
    <property type="entry name" value="Nucleoside Triphosphate Pyrophosphohydrolase"/>
    <property type="match status" value="1"/>
</dbReference>
<dbReference type="EMBL" id="QJPH01000269">
    <property type="protein sequence ID" value="PZN81341.1"/>
    <property type="molecule type" value="Genomic_DNA"/>
</dbReference>
<evidence type="ECO:0000256" key="5">
    <source>
        <dbReference type="ARBA" id="ARBA00022723"/>
    </source>
</evidence>